<proteinExistence type="predicted"/>
<keyword evidence="3" id="KW-1185">Reference proteome</keyword>
<feature type="region of interest" description="Disordered" evidence="2">
    <location>
        <begin position="96"/>
        <end position="158"/>
    </location>
</feature>
<evidence type="ECO:0000256" key="2">
    <source>
        <dbReference type="SAM" id="MobiDB-lite"/>
    </source>
</evidence>
<evidence type="ECO:0000256" key="1">
    <source>
        <dbReference type="SAM" id="Coils"/>
    </source>
</evidence>
<keyword evidence="1" id="KW-0175">Coiled coil</keyword>
<feature type="compositionally biased region" description="Polar residues" evidence="2">
    <location>
        <begin position="111"/>
        <end position="124"/>
    </location>
</feature>
<protein>
    <submittedName>
        <fullName evidence="4">Uncharacterized protein LOC111442665</fullName>
    </submittedName>
</protein>
<evidence type="ECO:0000313" key="3">
    <source>
        <dbReference type="Proteomes" id="UP000504609"/>
    </source>
</evidence>
<feature type="compositionally biased region" description="Polar residues" evidence="2">
    <location>
        <begin position="136"/>
        <end position="150"/>
    </location>
</feature>
<organism evidence="3 4">
    <name type="scientific">Cucurbita moschata</name>
    <name type="common">Winter crookneck squash</name>
    <name type="synonym">Cucurbita pepo var. moschata</name>
    <dbReference type="NCBI Taxonomy" id="3662"/>
    <lineage>
        <taxon>Eukaryota</taxon>
        <taxon>Viridiplantae</taxon>
        <taxon>Streptophyta</taxon>
        <taxon>Embryophyta</taxon>
        <taxon>Tracheophyta</taxon>
        <taxon>Spermatophyta</taxon>
        <taxon>Magnoliopsida</taxon>
        <taxon>eudicotyledons</taxon>
        <taxon>Gunneridae</taxon>
        <taxon>Pentapetalae</taxon>
        <taxon>rosids</taxon>
        <taxon>fabids</taxon>
        <taxon>Cucurbitales</taxon>
        <taxon>Cucurbitaceae</taxon>
        <taxon>Cucurbiteae</taxon>
        <taxon>Cucurbita</taxon>
    </lineage>
</organism>
<dbReference type="AlphaFoldDB" id="A0A6J1F6W6"/>
<dbReference type="PANTHER" id="PTHR33701:SF2">
    <property type="entry name" value="TRANSMEMBRANE PROTEIN"/>
    <property type="match status" value="1"/>
</dbReference>
<feature type="coiled-coil region" evidence="1">
    <location>
        <begin position="53"/>
        <end position="87"/>
    </location>
</feature>
<dbReference type="RefSeq" id="XP_022935902.1">
    <property type="nucleotide sequence ID" value="XM_023080134.1"/>
</dbReference>
<dbReference type="GeneID" id="111442665"/>
<dbReference type="PANTHER" id="PTHR33701">
    <property type="entry name" value="TRANSMEMBRANE PROTEIN"/>
    <property type="match status" value="1"/>
</dbReference>
<reference evidence="4" key="1">
    <citation type="submission" date="2025-08" db="UniProtKB">
        <authorList>
            <consortium name="RefSeq"/>
        </authorList>
    </citation>
    <scope>IDENTIFICATION</scope>
    <source>
        <tissue evidence="4">Young leaves</tissue>
    </source>
</reference>
<gene>
    <name evidence="4" type="primary">LOC111442665</name>
</gene>
<accession>A0A6J1F6W6</accession>
<name>A0A6J1F6W6_CUCMO</name>
<dbReference type="KEGG" id="cmos:111442665"/>
<evidence type="ECO:0000313" key="4">
    <source>
        <dbReference type="RefSeq" id="XP_022935902.1"/>
    </source>
</evidence>
<sequence>MAHCTKMDIKWSGNTMEGSEVLKTMECLRRRLLAERQASLLAKEEAELMGKRSTELEKQITEQNQMRTKAEKKLQLLKKKLESLNLSFTMLNSEPSISSEICDEDEPKTLTAATSLPINSQTIGEISHSDEENPNARGSTSSSFSDSEICSNERKDRK</sequence>
<dbReference type="Proteomes" id="UP000504609">
    <property type="component" value="Unplaced"/>
</dbReference>